<dbReference type="InterPro" id="IPR010982">
    <property type="entry name" value="Lambda_DNA-bd_dom_sf"/>
</dbReference>
<dbReference type="CDD" id="cd00093">
    <property type="entry name" value="HTH_XRE"/>
    <property type="match status" value="1"/>
</dbReference>
<gene>
    <name evidence="3" type="ORF">B7R82_05010</name>
</gene>
<dbReference type="SUPFAM" id="SSF47413">
    <property type="entry name" value="lambda repressor-like DNA-binding domains"/>
    <property type="match status" value="2"/>
</dbReference>
<dbReference type="EMBL" id="CP020858">
    <property type="protein sequence ID" value="ARU19382.1"/>
    <property type="molecule type" value="Genomic_DNA"/>
</dbReference>
<dbReference type="GO" id="GO:0003677">
    <property type="term" value="F:DNA binding"/>
    <property type="evidence" value="ECO:0007669"/>
    <property type="project" value="UniProtKB-KW"/>
</dbReference>
<evidence type="ECO:0000259" key="2">
    <source>
        <dbReference type="PROSITE" id="PS50943"/>
    </source>
</evidence>
<feature type="domain" description="HTH cro/C1-type" evidence="2">
    <location>
        <begin position="67"/>
        <end position="121"/>
    </location>
</feature>
<evidence type="ECO:0000313" key="4">
    <source>
        <dbReference type="Proteomes" id="UP000195378"/>
    </source>
</evidence>
<protein>
    <recommendedName>
        <fullName evidence="2">HTH cro/C1-type domain-containing protein</fullName>
    </recommendedName>
</protein>
<proteinExistence type="predicted"/>
<dbReference type="InterPro" id="IPR001387">
    <property type="entry name" value="Cro/C1-type_HTH"/>
</dbReference>
<name>A0A1Y0F7Q2_9LACO</name>
<dbReference type="SMART" id="SM00530">
    <property type="entry name" value="HTH_XRE"/>
    <property type="match status" value="2"/>
</dbReference>
<sequence length="169" mass="19539">MNRIKELRKKRKLTLKQVSEDTNIPISTLSSYEKGDRQPKIDKIISLANYFDVPVSYLTGLYNTNKLDELLKQKNISKKQISEDLHIPLVKIVDYASNRKEIPVYDGIKISSYLNVSLDELQGSKNDTVDYYTQIRNIIVHLGKSELKELSKYIDKQLNNTSDETTDKK</sequence>
<feature type="domain" description="HTH cro/C1-type" evidence="2">
    <location>
        <begin position="4"/>
        <end position="58"/>
    </location>
</feature>
<dbReference type="PROSITE" id="PS50943">
    <property type="entry name" value="HTH_CROC1"/>
    <property type="match status" value="2"/>
</dbReference>
<dbReference type="Pfam" id="PF01381">
    <property type="entry name" value="HTH_3"/>
    <property type="match status" value="1"/>
</dbReference>
<dbReference type="Proteomes" id="UP000195378">
    <property type="component" value="Chromosome"/>
</dbReference>
<evidence type="ECO:0000256" key="1">
    <source>
        <dbReference type="ARBA" id="ARBA00023125"/>
    </source>
</evidence>
<evidence type="ECO:0000313" key="3">
    <source>
        <dbReference type="EMBL" id="ARU19382.1"/>
    </source>
</evidence>
<organism evidence="3 4">
    <name type="scientific">Ligilactobacillus salivarius</name>
    <dbReference type="NCBI Taxonomy" id="1624"/>
    <lineage>
        <taxon>Bacteria</taxon>
        <taxon>Bacillati</taxon>
        <taxon>Bacillota</taxon>
        <taxon>Bacilli</taxon>
        <taxon>Lactobacillales</taxon>
        <taxon>Lactobacillaceae</taxon>
        <taxon>Ligilactobacillus</taxon>
    </lineage>
</organism>
<dbReference type="Gene3D" id="1.10.260.40">
    <property type="entry name" value="lambda repressor-like DNA-binding domains"/>
    <property type="match status" value="2"/>
</dbReference>
<dbReference type="PANTHER" id="PTHR46558:SF11">
    <property type="entry name" value="HTH-TYPE TRANSCRIPTIONAL REGULATOR XRE"/>
    <property type="match status" value="1"/>
</dbReference>
<accession>A0A1Y0F7Q2</accession>
<dbReference type="AlphaFoldDB" id="A0A1Y0F7Q2"/>
<dbReference type="RefSeq" id="WP_087448735.1">
    <property type="nucleotide sequence ID" value="NZ_CP020858.1"/>
</dbReference>
<keyword evidence="1" id="KW-0238">DNA-binding</keyword>
<dbReference type="PANTHER" id="PTHR46558">
    <property type="entry name" value="TRACRIPTIONAL REGULATORY PROTEIN-RELATED-RELATED"/>
    <property type="match status" value="1"/>
</dbReference>
<reference evidence="3 4" key="1">
    <citation type="submission" date="2017-04" db="EMBL/GenBank/DDBJ databases">
        <title>Complete genome sequence of Lactobacillus salivarius ZLS006, a probiotic strain isolated from healthy piglet.</title>
        <authorList>
            <person name="Zhang D."/>
        </authorList>
    </citation>
    <scope>NUCLEOTIDE SEQUENCE [LARGE SCALE GENOMIC DNA]</scope>
    <source>
        <strain evidence="3 4">ZLS006</strain>
    </source>
</reference>